<dbReference type="GO" id="GO:0005524">
    <property type="term" value="F:ATP binding"/>
    <property type="evidence" value="ECO:0007669"/>
    <property type="project" value="UniProtKB-KW"/>
</dbReference>
<dbReference type="Pfam" id="PF01935">
    <property type="entry name" value="DUF87"/>
    <property type="match status" value="1"/>
</dbReference>
<gene>
    <name evidence="2" type="ORF">MRN70_04565</name>
</gene>
<dbReference type="AlphaFoldDB" id="A0AAU6SQ54"/>
<dbReference type="InterPro" id="IPR002789">
    <property type="entry name" value="HerA_central"/>
</dbReference>
<dbReference type="SUPFAM" id="SSF52540">
    <property type="entry name" value="P-loop containing nucleoside triphosphate hydrolases"/>
    <property type="match status" value="1"/>
</dbReference>
<dbReference type="EMBL" id="CP095338">
    <property type="protein sequence ID" value="XAG22088.1"/>
    <property type="molecule type" value="Genomic_DNA"/>
</dbReference>
<dbReference type="CDD" id="cd01127">
    <property type="entry name" value="TrwB_TraG_TraD_VirD4"/>
    <property type="match status" value="1"/>
</dbReference>
<dbReference type="Gene3D" id="3.40.50.300">
    <property type="entry name" value="P-loop containing nucleotide triphosphate hydrolases"/>
    <property type="match status" value="2"/>
</dbReference>
<sequence length="602" mass="69065">MSIFIGEVTAVNGIQITLTVDETSNKDTIFYEGQRYKGISIREYVSIQRGFRDIVCIVEGEYLDERRFQENTDKIEYVRKVHVRPIGYIENGNFFEGIKFLPLIRDPAFLLPEQALKTVYSSSAESDFCIGSLLKEGIEISLPWQKLFNTHIGIFGNTGSGKSNTLTKLFTTLFDEKHEQIKPVSKFVLLDFNGEYIKDQIVSSSEKNIINLNTDKAKHQFPLADHEFWNAETLSILFQATPNTQKPFISSVLRGREKYKGSPNSLLRYIKETIRFCFVSTSQKPETLDLLKRVVGAINGQDVLTRLENIIWHSKQSKFKYEPIHYAFFDTQDRYTEILEPHVSNITLDELSPFAEFTLRCELKLIWDVMYGSVQFEHIQPLLKRAESSLNGLSKVIKVKSSDDESGDEDKALTVISLRNCNQDVKKIIPLLVTKHYYNSHKKLVKKSPPEKTLHLIIDEAHNILSQQSVREQANWKDYRLELFEELIKEGRKFGIFLTLSSQRPADISATIMSQLHNFFIHRLVNERDLFLLDNTISTLDSVSRSLIPNLSRGSCIITGTSFDLPMLIQVDELSDNSKPDSNDVLLDNLWADKTEKVPTLL</sequence>
<keyword evidence="2" id="KW-0547">Nucleotide-binding</keyword>
<evidence type="ECO:0000259" key="1">
    <source>
        <dbReference type="Pfam" id="PF01935"/>
    </source>
</evidence>
<accession>A0AAU6SQ54</accession>
<evidence type="ECO:0000313" key="2">
    <source>
        <dbReference type="EMBL" id="XAG22088.1"/>
    </source>
</evidence>
<feature type="domain" description="Helicase HerA central" evidence="1">
    <location>
        <begin position="129"/>
        <end position="299"/>
    </location>
</feature>
<protein>
    <submittedName>
        <fullName evidence="2">ATP-binding protein</fullName>
    </submittedName>
</protein>
<name>A0AAU6SQ54_UNCXX</name>
<dbReference type="PANTHER" id="PTHR42957">
    <property type="entry name" value="HELICASE MJ1565-RELATED"/>
    <property type="match status" value="1"/>
</dbReference>
<keyword evidence="2" id="KW-0067">ATP-binding</keyword>
<proteinExistence type="predicted"/>
<reference evidence="2" key="1">
    <citation type="submission" date="2022-03" db="EMBL/GenBank/DDBJ databases">
        <title>Sea Food Isolates.</title>
        <authorList>
            <person name="Li c."/>
        </authorList>
    </citation>
    <scope>NUCLEOTIDE SEQUENCE</scope>
    <source>
        <strain evidence="2">19PA01SH03</strain>
    </source>
</reference>
<dbReference type="PANTHER" id="PTHR42957:SF1">
    <property type="entry name" value="HELICASE MJ1565-RELATED"/>
    <property type="match status" value="1"/>
</dbReference>
<dbReference type="InterPro" id="IPR027417">
    <property type="entry name" value="P-loop_NTPase"/>
</dbReference>
<organism evidence="2">
    <name type="scientific">bacterium 19PA01SH03</name>
    <dbReference type="NCBI Taxonomy" id="2920705"/>
    <lineage>
        <taxon>Bacteria</taxon>
    </lineage>
</organism>
<dbReference type="InterPro" id="IPR008571">
    <property type="entry name" value="HerA-like"/>
</dbReference>